<keyword evidence="9" id="KW-0472">Membrane</keyword>
<keyword evidence="7 9" id="KW-0906">Nuclear pore complex</keyword>
<dbReference type="GO" id="GO:0045893">
    <property type="term" value="P:positive regulation of DNA-templated transcription"/>
    <property type="evidence" value="ECO:0007669"/>
    <property type="project" value="TreeGrafter"/>
</dbReference>
<dbReference type="GO" id="GO:0006606">
    <property type="term" value="P:protein import into nucleus"/>
    <property type="evidence" value="ECO:0007669"/>
    <property type="project" value="TreeGrafter"/>
</dbReference>
<dbReference type="PANTHER" id="PTHR13373">
    <property type="entry name" value="FROUNT PROTEIN-RELATED"/>
    <property type="match status" value="1"/>
</dbReference>
<comment type="function">
    <text evidence="9">Functions as a component of the nuclear pore complex (NPC).</text>
</comment>
<keyword evidence="5 9" id="KW-0653">Protein transport</keyword>
<evidence type="ECO:0000256" key="9">
    <source>
        <dbReference type="RuleBase" id="RU365073"/>
    </source>
</evidence>
<dbReference type="EMBL" id="HBUE01282331">
    <property type="protein sequence ID" value="CAG6569755.1"/>
    <property type="molecule type" value="Transcribed_RNA"/>
</dbReference>
<comment type="similarity">
    <text evidence="2 9">Belongs to the nucleoporin Nup85 family.</text>
</comment>
<keyword evidence="6 9" id="KW-0811">Translocation</keyword>
<dbReference type="GO" id="GO:0031965">
    <property type="term" value="C:nuclear membrane"/>
    <property type="evidence" value="ECO:0007669"/>
    <property type="project" value="UniProtKB-UniRule"/>
</dbReference>
<keyword evidence="4 9" id="KW-0509">mRNA transport</keyword>
<evidence type="ECO:0000256" key="10">
    <source>
        <dbReference type="SAM" id="MobiDB-lite"/>
    </source>
</evidence>
<keyword evidence="8 9" id="KW-0539">Nucleus</keyword>
<keyword evidence="3 9" id="KW-0813">Transport</keyword>
<evidence type="ECO:0000256" key="2">
    <source>
        <dbReference type="ARBA" id="ARBA00005573"/>
    </source>
</evidence>
<comment type="subcellular location">
    <subcellularLocation>
        <location evidence="1 9">Nucleus</location>
        <location evidence="1 9">Nuclear pore complex</location>
    </subcellularLocation>
</comment>
<proteinExistence type="inferred from homology"/>
<evidence type="ECO:0000256" key="8">
    <source>
        <dbReference type="ARBA" id="ARBA00023242"/>
    </source>
</evidence>
<dbReference type="AlphaFoldDB" id="A0A8D8NLQ9"/>
<evidence type="ECO:0000256" key="6">
    <source>
        <dbReference type="ARBA" id="ARBA00023010"/>
    </source>
</evidence>
<evidence type="ECO:0000256" key="4">
    <source>
        <dbReference type="ARBA" id="ARBA00022816"/>
    </source>
</evidence>
<dbReference type="GO" id="GO:0017056">
    <property type="term" value="F:structural constituent of nuclear pore"/>
    <property type="evidence" value="ECO:0007669"/>
    <property type="project" value="TreeGrafter"/>
</dbReference>
<evidence type="ECO:0000256" key="7">
    <source>
        <dbReference type="ARBA" id="ARBA00023132"/>
    </source>
</evidence>
<dbReference type="Pfam" id="PF07575">
    <property type="entry name" value="Nucleopor_Nup85"/>
    <property type="match status" value="1"/>
</dbReference>
<dbReference type="GO" id="GO:0031080">
    <property type="term" value="C:nuclear pore outer ring"/>
    <property type="evidence" value="ECO:0007669"/>
    <property type="project" value="TreeGrafter"/>
</dbReference>
<evidence type="ECO:0000256" key="1">
    <source>
        <dbReference type="ARBA" id="ARBA00004567"/>
    </source>
</evidence>
<dbReference type="InterPro" id="IPR011502">
    <property type="entry name" value="Nucleoporin_Nup85"/>
</dbReference>
<evidence type="ECO:0000313" key="11">
    <source>
        <dbReference type="EMBL" id="CAG6569755.1"/>
    </source>
</evidence>
<evidence type="ECO:0000256" key="5">
    <source>
        <dbReference type="ARBA" id="ARBA00022927"/>
    </source>
</evidence>
<accession>A0A8D8NLQ9</accession>
<protein>
    <recommendedName>
        <fullName evidence="9">Nuclear pore complex protein Nup85</fullName>
    </recommendedName>
</protein>
<dbReference type="EMBL" id="HBUE01176816">
    <property type="protein sequence ID" value="CAG6518223.1"/>
    <property type="molecule type" value="Transcribed_RNA"/>
</dbReference>
<dbReference type="PANTHER" id="PTHR13373:SF21">
    <property type="entry name" value="NUCLEAR PORE COMPLEX PROTEIN NUP85"/>
    <property type="match status" value="1"/>
</dbReference>
<sequence>MSSKESCPVVNIPCNLGKRHGITAAWFTEDKISVTAYSNKLLQSVNNRPPVNAPVKVTHLAPTFILDEPILRSLVSECSNVFLNLQVVKSSSPAASIDYLKISRTYRSAIRACLEKLEDLITNTKPRDLEQYQNYVTIFYSVEYIWHLVEILIVDSNSATAVVPNLLEWVQYHFPTANRMATELLQLGRDVDSNEEYWGVVKGLIIQGQIQVARALLRLHTKSEMVCFEVAEQILQTMPIYSAYGGLSVPKFKSQWQYWSANARSKIDAGILAAEPDLEEIVKLVVGDRQTWTEQCRYATSWFEYFPGYLFYTESTCKYYELGTFANTWLSQCISTGGMNATYKYLDKIILSVMENNLPQVLHNIQNICDNKWFLTHLVDLLYHCGQLTLSTGGTEDQDAEKLFRESLLYDFGTLLMSRNASLWEVGLDYLEFSSTEGLGAREALLARIPIRNEKQALKLISAAKKNNFPAVESEICKVLVKRNLANRLYGNALEWAIRSRDSFYVTAVANIFLEHYCNTGEIMCEDVIANVGAKMFCSPRLIFLVKYYDFRQFYRERSFAQAAELLINLLDSKITPSYFWPSLLADTIPLLEFKEPVIPTKETYTILHHLEWDLVPMIEKRKEQLKGAKTAAQQQQQGQSQSQQMDTDEGDDNNQTLNAKFAPNLLNNCTDDLVKLLRLACTRNLARAFIIENTVAD</sequence>
<dbReference type="GO" id="GO:0006406">
    <property type="term" value="P:mRNA export from nucleus"/>
    <property type="evidence" value="ECO:0007669"/>
    <property type="project" value="TreeGrafter"/>
</dbReference>
<comment type="subunit">
    <text evidence="9">Component of the nuclear pore complex (NPC).</text>
</comment>
<evidence type="ECO:0000256" key="3">
    <source>
        <dbReference type="ARBA" id="ARBA00022448"/>
    </source>
</evidence>
<name>A0A8D8NLQ9_CULPI</name>
<feature type="region of interest" description="Disordered" evidence="10">
    <location>
        <begin position="627"/>
        <end position="659"/>
    </location>
</feature>
<reference evidence="11" key="1">
    <citation type="submission" date="2021-05" db="EMBL/GenBank/DDBJ databases">
        <authorList>
            <person name="Alioto T."/>
            <person name="Alioto T."/>
            <person name="Gomez Garrido J."/>
        </authorList>
    </citation>
    <scope>NUCLEOTIDE SEQUENCE</scope>
</reference>
<organism evidence="11">
    <name type="scientific">Culex pipiens</name>
    <name type="common">House mosquito</name>
    <dbReference type="NCBI Taxonomy" id="7175"/>
    <lineage>
        <taxon>Eukaryota</taxon>
        <taxon>Metazoa</taxon>
        <taxon>Ecdysozoa</taxon>
        <taxon>Arthropoda</taxon>
        <taxon>Hexapoda</taxon>
        <taxon>Insecta</taxon>
        <taxon>Pterygota</taxon>
        <taxon>Neoptera</taxon>
        <taxon>Endopterygota</taxon>
        <taxon>Diptera</taxon>
        <taxon>Nematocera</taxon>
        <taxon>Culicoidea</taxon>
        <taxon>Culicidae</taxon>
        <taxon>Culicinae</taxon>
        <taxon>Culicini</taxon>
        <taxon>Culex</taxon>
        <taxon>Culex</taxon>
    </lineage>
</organism>
<feature type="compositionally biased region" description="Low complexity" evidence="10">
    <location>
        <begin position="634"/>
        <end position="645"/>
    </location>
</feature>